<feature type="transmembrane region" description="Helical" evidence="1">
    <location>
        <begin position="48"/>
        <end position="73"/>
    </location>
</feature>
<keyword evidence="1" id="KW-0472">Membrane</keyword>
<accession>A0A922HRP1</accession>
<evidence type="ECO:0000256" key="1">
    <source>
        <dbReference type="SAM" id="Phobius"/>
    </source>
</evidence>
<sequence>MRRNKNCDPSKDNVMLNENENENIDLFFRFYSLLGISLYGYEQSKKSWILSFSFILTSIWRTYFIITSSFVLYSHGQMFIEFYSQFIKSIKTQPLLKFSFVWSWRIKNLFNFVLIILFIFNGTKILKCFNSSILFKYDHHIKISKSISIRLLGYMSMFAFIVWFIYKQFHQINFLHLLLVSHMYFGYTYMAFFYDLHFLMFSLSKRTFDILIRKLSEIDDNNLTKDDSFELINDIKALGKTLYEFNRMCSMTLFCSVIDTVFSYLNNIVFFFGQTKFHGNEIFFFHFFMNILRSIFICILSWTSQNVINRFDDIYYELLDKSIETSHNYYSKYQKHSKAISLSNAFKIHELAVYRRHFKSYYFYEILPMCLGSLGHICIFIFQYMIIFIQTSLV</sequence>
<feature type="transmembrane region" description="Helical" evidence="1">
    <location>
        <begin position="147"/>
        <end position="166"/>
    </location>
</feature>
<name>A0A922HRP1_DERFA</name>
<reference evidence="2" key="1">
    <citation type="submission" date="2013-05" db="EMBL/GenBank/DDBJ databases">
        <authorList>
            <person name="Yim A.K.Y."/>
            <person name="Chan T.F."/>
            <person name="Ji K.M."/>
            <person name="Liu X.Y."/>
            <person name="Zhou J.W."/>
            <person name="Li R.Q."/>
            <person name="Yang K.Y."/>
            <person name="Li J."/>
            <person name="Li M."/>
            <person name="Law P.T.W."/>
            <person name="Wu Y.L."/>
            <person name="Cai Z.L."/>
            <person name="Qin H."/>
            <person name="Bao Y."/>
            <person name="Leung R.K.K."/>
            <person name="Ng P.K.S."/>
            <person name="Zou J."/>
            <person name="Zhong X.J."/>
            <person name="Ran P.X."/>
            <person name="Zhong N.S."/>
            <person name="Liu Z.G."/>
            <person name="Tsui S.K.W."/>
        </authorList>
    </citation>
    <scope>NUCLEOTIDE SEQUENCE</scope>
    <source>
        <strain evidence="2">Derf</strain>
        <tissue evidence="2">Whole organism</tissue>
    </source>
</reference>
<keyword evidence="3" id="KW-1185">Reference proteome</keyword>
<gene>
    <name evidence="2" type="ORF">DERF_013501</name>
</gene>
<dbReference type="AlphaFoldDB" id="A0A922HRP1"/>
<proteinExistence type="predicted"/>
<comment type="caution">
    <text evidence="2">The sequence shown here is derived from an EMBL/GenBank/DDBJ whole genome shotgun (WGS) entry which is preliminary data.</text>
</comment>
<feature type="transmembrane region" description="Helical" evidence="1">
    <location>
        <begin position="186"/>
        <end position="204"/>
    </location>
</feature>
<feature type="transmembrane region" description="Helical" evidence="1">
    <location>
        <begin position="109"/>
        <end position="126"/>
    </location>
</feature>
<dbReference type="EMBL" id="ASGP02000007">
    <property type="protein sequence ID" value="KAH9497513.1"/>
    <property type="molecule type" value="Genomic_DNA"/>
</dbReference>
<keyword evidence="1" id="KW-0812">Transmembrane</keyword>
<reference evidence="2" key="2">
    <citation type="journal article" date="2022" name="Res Sq">
        <title>Comparative Genomics Reveals Insights into the Divergent Evolution of Astigmatic Mites and Household Pest Adaptations.</title>
        <authorList>
            <person name="Xiong Q."/>
            <person name="Wan A.T.-Y."/>
            <person name="Liu X.-Y."/>
            <person name="Fung C.S.-H."/>
            <person name="Xiao X."/>
            <person name="Malainual N."/>
            <person name="Hou J."/>
            <person name="Wang L."/>
            <person name="Wang M."/>
            <person name="Yang K."/>
            <person name="Cui Y."/>
            <person name="Leung E."/>
            <person name="Nong W."/>
            <person name="Shin S.-K."/>
            <person name="Au S."/>
            <person name="Jeong K.Y."/>
            <person name="Chew F.T."/>
            <person name="Hui J."/>
            <person name="Leung T.F."/>
            <person name="Tungtrongchitr A."/>
            <person name="Zhong N."/>
            <person name="Liu Z."/>
            <person name="Tsui S."/>
        </authorList>
    </citation>
    <scope>NUCLEOTIDE SEQUENCE</scope>
    <source>
        <strain evidence="2">Derf</strain>
        <tissue evidence="2">Whole organism</tissue>
    </source>
</reference>
<feature type="transmembrane region" description="Helical" evidence="1">
    <location>
        <begin position="248"/>
        <end position="270"/>
    </location>
</feature>
<feature type="transmembrane region" description="Helical" evidence="1">
    <location>
        <begin position="282"/>
        <end position="302"/>
    </location>
</feature>
<keyword evidence="1" id="KW-1133">Transmembrane helix</keyword>
<evidence type="ECO:0000313" key="2">
    <source>
        <dbReference type="EMBL" id="KAH9497513.1"/>
    </source>
</evidence>
<dbReference type="Proteomes" id="UP000790347">
    <property type="component" value="Unassembled WGS sequence"/>
</dbReference>
<protein>
    <submittedName>
        <fullName evidence="2">Uncharacterized protein</fullName>
    </submittedName>
</protein>
<evidence type="ECO:0000313" key="3">
    <source>
        <dbReference type="Proteomes" id="UP000790347"/>
    </source>
</evidence>
<feature type="transmembrane region" description="Helical" evidence="1">
    <location>
        <begin position="366"/>
        <end position="389"/>
    </location>
</feature>
<organism evidence="2 3">
    <name type="scientific">Dermatophagoides farinae</name>
    <name type="common">American house dust mite</name>
    <dbReference type="NCBI Taxonomy" id="6954"/>
    <lineage>
        <taxon>Eukaryota</taxon>
        <taxon>Metazoa</taxon>
        <taxon>Ecdysozoa</taxon>
        <taxon>Arthropoda</taxon>
        <taxon>Chelicerata</taxon>
        <taxon>Arachnida</taxon>
        <taxon>Acari</taxon>
        <taxon>Acariformes</taxon>
        <taxon>Sarcoptiformes</taxon>
        <taxon>Astigmata</taxon>
        <taxon>Psoroptidia</taxon>
        <taxon>Analgoidea</taxon>
        <taxon>Pyroglyphidae</taxon>
        <taxon>Dermatophagoidinae</taxon>
        <taxon>Dermatophagoides</taxon>
    </lineage>
</organism>